<protein>
    <submittedName>
        <fullName evidence="8">DNA-binding SARP family transcriptional activator</fullName>
    </submittedName>
</protein>
<dbReference type="SMART" id="SM00862">
    <property type="entry name" value="Trans_reg_C"/>
    <property type="match status" value="1"/>
</dbReference>
<evidence type="ECO:0000313" key="9">
    <source>
        <dbReference type="Proteomes" id="UP000556084"/>
    </source>
</evidence>
<evidence type="ECO:0000259" key="7">
    <source>
        <dbReference type="PROSITE" id="PS51755"/>
    </source>
</evidence>
<evidence type="ECO:0000256" key="5">
    <source>
        <dbReference type="ARBA" id="ARBA00023163"/>
    </source>
</evidence>
<proteinExistence type="inferred from homology"/>
<keyword evidence="5" id="KW-0804">Transcription</keyword>
<dbReference type="Proteomes" id="UP000556084">
    <property type="component" value="Unassembled WGS sequence"/>
</dbReference>
<dbReference type="RefSeq" id="WP_184350041.1">
    <property type="nucleotide sequence ID" value="NZ_JACHJH010000004.1"/>
</dbReference>
<dbReference type="InterPro" id="IPR036388">
    <property type="entry name" value="WH-like_DNA-bd_sf"/>
</dbReference>
<keyword evidence="9" id="KW-1185">Reference proteome</keyword>
<dbReference type="Gene3D" id="1.25.40.10">
    <property type="entry name" value="Tetratricopeptide repeat domain"/>
    <property type="match status" value="1"/>
</dbReference>
<dbReference type="GO" id="GO:0006355">
    <property type="term" value="P:regulation of DNA-templated transcription"/>
    <property type="evidence" value="ECO:0007669"/>
    <property type="project" value="InterPro"/>
</dbReference>
<name>A0A7W7PMW7_9ACTN</name>
<dbReference type="PROSITE" id="PS51755">
    <property type="entry name" value="OMPR_PHOB"/>
    <property type="match status" value="1"/>
</dbReference>
<comment type="similarity">
    <text evidence="1">Belongs to the AfsR/DnrI/RedD regulatory family.</text>
</comment>
<gene>
    <name evidence="8" type="ORF">FHS39_003264</name>
</gene>
<dbReference type="InterPro" id="IPR011990">
    <property type="entry name" value="TPR-like_helical_dom_sf"/>
</dbReference>
<dbReference type="PANTHER" id="PTHR35807">
    <property type="entry name" value="TRANSCRIPTIONAL REGULATOR REDD-RELATED"/>
    <property type="match status" value="1"/>
</dbReference>
<evidence type="ECO:0000256" key="2">
    <source>
        <dbReference type="ARBA" id="ARBA00023012"/>
    </source>
</evidence>
<evidence type="ECO:0000256" key="6">
    <source>
        <dbReference type="PROSITE-ProRule" id="PRU01091"/>
    </source>
</evidence>
<dbReference type="CDD" id="cd15831">
    <property type="entry name" value="BTAD"/>
    <property type="match status" value="1"/>
</dbReference>
<evidence type="ECO:0000256" key="4">
    <source>
        <dbReference type="ARBA" id="ARBA00023125"/>
    </source>
</evidence>
<comment type="caution">
    <text evidence="8">The sequence shown here is derived from an EMBL/GenBank/DDBJ whole genome shotgun (WGS) entry which is preliminary data.</text>
</comment>
<dbReference type="SUPFAM" id="SSF48452">
    <property type="entry name" value="TPR-like"/>
    <property type="match status" value="1"/>
</dbReference>
<dbReference type="Gene3D" id="1.10.10.10">
    <property type="entry name" value="Winged helix-like DNA-binding domain superfamily/Winged helix DNA-binding domain"/>
    <property type="match status" value="1"/>
</dbReference>
<dbReference type="SMART" id="SM01043">
    <property type="entry name" value="BTAD"/>
    <property type="match status" value="1"/>
</dbReference>
<feature type="DNA-binding region" description="OmpR/PhoB-type" evidence="6">
    <location>
        <begin position="1"/>
        <end position="72"/>
    </location>
</feature>
<keyword evidence="2" id="KW-0902">Two-component regulatory system</keyword>
<dbReference type="GO" id="GO:0000160">
    <property type="term" value="P:phosphorelay signal transduction system"/>
    <property type="evidence" value="ECO:0007669"/>
    <property type="project" value="UniProtKB-KW"/>
</dbReference>
<dbReference type="AlphaFoldDB" id="A0A7W7PMW7"/>
<dbReference type="GO" id="GO:0003677">
    <property type="term" value="F:DNA binding"/>
    <property type="evidence" value="ECO:0007669"/>
    <property type="project" value="UniProtKB-UniRule"/>
</dbReference>
<evidence type="ECO:0000313" key="8">
    <source>
        <dbReference type="EMBL" id="MBB4894230.1"/>
    </source>
</evidence>
<dbReference type="InterPro" id="IPR016032">
    <property type="entry name" value="Sig_transdc_resp-reg_C-effctor"/>
</dbReference>
<evidence type="ECO:0000256" key="3">
    <source>
        <dbReference type="ARBA" id="ARBA00023015"/>
    </source>
</evidence>
<organism evidence="8 9">
    <name type="scientific">Streptomyces olivoverticillatus</name>
    <dbReference type="NCBI Taxonomy" id="66427"/>
    <lineage>
        <taxon>Bacteria</taxon>
        <taxon>Bacillati</taxon>
        <taxon>Actinomycetota</taxon>
        <taxon>Actinomycetes</taxon>
        <taxon>Kitasatosporales</taxon>
        <taxon>Streptomycetaceae</taxon>
        <taxon>Streptomyces</taxon>
    </lineage>
</organism>
<dbReference type="InterPro" id="IPR001867">
    <property type="entry name" value="OmpR/PhoB-type_DNA-bd"/>
</dbReference>
<reference evidence="8 9" key="1">
    <citation type="submission" date="2020-08" db="EMBL/GenBank/DDBJ databases">
        <title>Genomic Encyclopedia of Type Strains, Phase III (KMG-III): the genomes of soil and plant-associated and newly described type strains.</title>
        <authorList>
            <person name="Whitman W."/>
        </authorList>
    </citation>
    <scope>NUCLEOTIDE SEQUENCE [LARGE SCALE GENOMIC DNA]</scope>
    <source>
        <strain evidence="8 9">CECT 3266</strain>
    </source>
</reference>
<evidence type="ECO:0000256" key="1">
    <source>
        <dbReference type="ARBA" id="ARBA00005820"/>
    </source>
</evidence>
<keyword evidence="3" id="KW-0805">Transcription regulation</keyword>
<feature type="domain" description="OmpR/PhoB-type" evidence="7">
    <location>
        <begin position="1"/>
        <end position="72"/>
    </location>
</feature>
<dbReference type="Pfam" id="PF03704">
    <property type="entry name" value="BTAD"/>
    <property type="match status" value="1"/>
</dbReference>
<keyword evidence="4 6" id="KW-0238">DNA-binding</keyword>
<dbReference type="InterPro" id="IPR051677">
    <property type="entry name" value="AfsR-DnrI-RedD_regulator"/>
</dbReference>
<dbReference type="PANTHER" id="PTHR35807:SF1">
    <property type="entry name" value="TRANSCRIPTIONAL REGULATOR REDD"/>
    <property type="match status" value="1"/>
</dbReference>
<dbReference type="SUPFAM" id="SSF46894">
    <property type="entry name" value="C-terminal effector domain of the bipartite response regulators"/>
    <property type="match status" value="1"/>
</dbReference>
<accession>A0A7W7PMW7</accession>
<dbReference type="Pfam" id="PF00486">
    <property type="entry name" value="Trans_reg_C"/>
    <property type="match status" value="1"/>
</dbReference>
<sequence>MKQRALLALLVSKHGQCLSVADLVDCLWGGEAPPTARAALQVYISKLRKHLAGAGFASGSLSTSLPGYVLHLGDNGFDLDEFLRLTQRKGAPHPEDRPGLEREAQNLQRALALWRGPALVDLRDVPSLRELGIVLDEAWMSAYERKLEIDLLLGRELMVLSDLRRLALQYPKREKIQGLLMTALYRNGRAAEALSTYHGLRQTLVEHLGMDPGQRLNKLHHAILNRESWLEERKNGLFASVV</sequence>
<dbReference type="EMBL" id="JACHJH010000004">
    <property type="protein sequence ID" value="MBB4894230.1"/>
    <property type="molecule type" value="Genomic_DNA"/>
</dbReference>
<dbReference type="InterPro" id="IPR005158">
    <property type="entry name" value="BTAD"/>
</dbReference>